<dbReference type="Gene3D" id="2.60.120.330">
    <property type="entry name" value="B-lactam Antibiotic, Isopenicillin N Synthase, Chain"/>
    <property type="match status" value="1"/>
</dbReference>
<dbReference type="Pfam" id="PF03171">
    <property type="entry name" value="2OG-FeII_Oxy"/>
    <property type="match status" value="1"/>
</dbReference>
<accession>A0A5C7GT91</accession>
<dbReference type="AlphaFoldDB" id="A0A5C7GT91"/>
<evidence type="ECO:0000313" key="3">
    <source>
        <dbReference type="Proteomes" id="UP000323000"/>
    </source>
</evidence>
<evidence type="ECO:0000313" key="2">
    <source>
        <dbReference type="EMBL" id="TXG47780.1"/>
    </source>
</evidence>
<comment type="caution">
    <text evidence="2">The sequence shown here is derived from an EMBL/GenBank/DDBJ whole genome shotgun (WGS) entry which is preliminary data.</text>
</comment>
<keyword evidence="3" id="KW-1185">Reference proteome</keyword>
<dbReference type="OrthoDB" id="288590at2759"/>
<dbReference type="EMBL" id="VAHF01000013">
    <property type="protein sequence ID" value="TXG47780.1"/>
    <property type="molecule type" value="Genomic_DNA"/>
</dbReference>
<feature type="domain" description="Isopenicillin N synthase-like Fe(2+) 2OG dioxygenase" evidence="1">
    <location>
        <begin position="17"/>
        <end position="50"/>
    </location>
</feature>
<dbReference type="InterPro" id="IPR044861">
    <property type="entry name" value="IPNS-like_FE2OG_OXY"/>
</dbReference>
<dbReference type="InterPro" id="IPR027443">
    <property type="entry name" value="IPNS-like_sf"/>
</dbReference>
<dbReference type="Proteomes" id="UP000323000">
    <property type="component" value="Chromosome 13"/>
</dbReference>
<dbReference type="SUPFAM" id="SSF51197">
    <property type="entry name" value="Clavaminate synthase-like"/>
    <property type="match status" value="1"/>
</dbReference>
<reference evidence="3" key="1">
    <citation type="journal article" date="2019" name="Gigascience">
        <title>De novo genome assembly of the endangered Acer yangbiense, a plant species with extremely small populations endemic to Yunnan Province, China.</title>
        <authorList>
            <person name="Yang J."/>
            <person name="Wariss H.M."/>
            <person name="Tao L."/>
            <person name="Zhang R."/>
            <person name="Yun Q."/>
            <person name="Hollingsworth P."/>
            <person name="Dao Z."/>
            <person name="Luo G."/>
            <person name="Guo H."/>
            <person name="Ma Y."/>
            <person name="Sun W."/>
        </authorList>
    </citation>
    <scope>NUCLEOTIDE SEQUENCE [LARGE SCALE GENOMIC DNA]</scope>
    <source>
        <strain evidence="3">cv. Malutang</strain>
    </source>
</reference>
<sequence length="96" mass="10647">MDDNEMIVLLEAGMLMVLQIMSNGTYRNINHRATINSLKERIYVTTFCNPKIDGDIGPAPSLVTLETPAIFKRIGVVDYTKGLFFGKLDGKAPFVP</sequence>
<organism evidence="2 3">
    <name type="scientific">Acer yangbiense</name>
    <dbReference type="NCBI Taxonomy" id="1000413"/>
    <lineage>
        <taxon>Eukaryota</taxon>
        <taxon>Viridiplantae</taxon>
        <taxon>Streptophyta</taxon>
        <taxon>Embryophyta</taxon>
        <taxon>Tracheophyta</taxon>
        <taxon>Spermatophyta</taxon>
        <taxon>Magnoliopsida</taxon>
        <taxon>eudicotyledons</taxon>
        <taxon>Gunneridae</taxon>
        <taxon>Pentapetalae</taxon>
        <taxon>rosids</taxon>
        <taxon>malvids</taxon>
        <taxon>Sapindales</taxon>
        <taxon>Sapindaceae</taxon>
        <taxon>Hippocastanoideae</taxon>
        <taxon>Acereae</taxon>
        <taxon>Acer</taxon>
    </lineage>
</organism>
<proteinExistence type="predicted"/>
<gene>
    <name evidence="2" type="ORF">EZV62_027074</name>
</gene>
<name>A0A5C7GT91_9ROSI</name>
<protein>
    <recommendedName>
        <fullName evidence="1">Isopenicillin N synthase-like Fe(2+) 2OG dioxygenase domain-containing protein</fullName>
    </recommendedName>
</protein>
<evidence type="ECO:0000259" key="1">
    <source>
        <dbReference type="Pfam" id="PF03171"/>
    </source>
</evidence>